<dbReference type="OrthoDB" id="10253408at2759"/>
<dbReference type="InterPro" id="IPR000169">
    <property type="entry name" value="Pept_cys_AS"/>
</dbReference>
<dbReference type="InterPro" id="IPR013201">
    <property type="entry name" value="Prot_inhib_I29"/>
</dbReference>
<dbReference type="CDD" id="cd02248">
    <property type="entry name" value="Peptidase_C1A"/>
    <property type="match status" value="1"/>
</dbReference>
<dbReference type="FunFam" id="3.90.70.10:FF:000039">
    <property type="entry name" value="Cysteine proteinase 2, putative"/>
    <property type="match status" value="1"/>
</dbReference>
<dbReference type="AlphaFoldDB" id="A0A8J5XTE7"/>
<dbReference type="Gene3D" id="3.90.70.10">
    <property type="entry name" value="Cysteine proteinases"/>
    <property type="match status" value="1"/>
</dbReference>
<proteinExistence type="inferred from homology"/>
<dbReference type="SUPFAM" id="SSF54001">
    <property type="entry name" value="Cysteine proteinases"/>
    <property type="match status" value="1"/>
</dbReference>
<sequence>MFAVALVLAAPTPSASGAAFDAFKATFGKSYASREEPLRVAHFEQTLREIDAVNRAALGWTAGVNEFADLSWAEFKRDVLMLPQNCSATRRAGRTTHASRLAAPPAIDWRDYGALNAVKNQRSCGSCWTFSTSGCLESHVFLKTGHMPNISEQQLVDCAGAFHNNGCNGGLPSQAFEYIISAGGIDSEAAYPYTAKTGDTCLYKAGAAGVVAKVRDVVNITEKDEAELEYAVGTIGPVSIAFEVAEDFRLYKSGVYDGVCHDDSQHVNHAVVAVGYGATEDGAPYWTVRNSWGVGWGERGHFRIARGANKCGLADCASYPIVA</sequence>
<dbReference type="InterPro" id="IPR038765">
    <property type="entry name" value="Papain-like_cys_pep_sf"/>
</dbReference>
<dbReference type="SMART" id="SM00645">
    <property type="entry name" value="Pept_C1"/>
    <property type="match status" value="1"/>
</dbReference>
<dbReference type="PROSITE" id="PS00639">
    <property type="entry name" value="THIOL_PROTEASE_HIS"/>
    <property type="match status" value="1"/>
</dbReference>
<keyword evidence="3" id="KW-0732">Signal</keyword>
<dbReference type="InterPro" id="IPR039417">
    <property type="entry name" value="Peptidase_C1A_papain-like"/>
</dbReference>
<feature type="signal peptide" evidence="3">
    <location>
        <begin position="1"/>
        <end position="17"/>
    </location>
</feature>
<keyword evidence="7" id="KW-1185">Reference proteome</keyword>
<dbReference type="PROSITE" id="PS00139">
    <property type="entry name" value="THIOL_PROTEASE_CYS"/>
    <property type="match status" value="1"/>
</dbReference>
<protein>
    <submittedName>
        <fullName evidence="6">Uncharacterized protein</fullName>
    </submittedName>
</protein>
<dbReference type="InterPro" id="IPR025660">
    <property type="entry name" value="Pept_his_AS"/>
</dbReference>
<feature type="chain" id="PRO_5035309214" evidence="3">
    <location>
        <begin position="18"/>
        <end position="323"/>
    </location>
</feature>
<name>A0A8J5XTE7_DIALT</name>
<comment type="similarity">
    <text evidence="1">Belongs to the peptidase C1 family.</text>
</comment>
<comment type="caution">
    <text evidence="6">The sequence shown here is derived from an EMBL/GenBank/DDBJ whole genome shotgun (WGS) entry which is preliminary data.</text>
</comment>
<evidence type="ECO:0000259" key="4">
    <source>
        <dbReference type="SMART" id="SM00645"/>
    </source>
</evidence>
<evidence type="ECO:0000313" key="6">
    <source>
        <dbReference type="EMBL" id="KAG8468586.1"/>
    </source>
</evidence>
<dbReference type="GO" id="GO:0006508">
    <property type="term" value="P:proteolysis"/>
    <property type="evidence" value="ECO:0007669"/>
    <property type="project" value="InterPro"/>
</dbReference>
<dbReference type="InterPro" id="IPR000668">
    <property type="entry name" value="Peptidase_C1A_C"/>
</dbReference>
<dbReference type="InterPro" id="IPR013128">
    <property type="entry name" value="Peptidase_C1A"/>
</dbReference>
<dbReference type="Pfam" id="PF00112">
    <property type="entry name" value="Peptidase_C1"/>
    <property type="match status" value="1"/>
</dbReference>
<feature type="domain" description="Peptidase C1A papain C-terminal" evidence="4">
    <location>
        <begin position="103"/>
        <end position="321"/>
    </location>
</feature>
<evidence type="ECO:0000256" key="1">
    <source>
        <dbReference type="ARBA" id="ARBA00008455"/>
    </source>
</evidence>
<gene>
    <name evidence="6" type="ORF">KFE25_013669</name>
</gene>
<dbReference type="GO" id="GO:0008234">
    <property type="term" value="F:cysteine-type peptidase activity"/>
    <property type="evidence" value="ECO:0007669"/>
    <property type="project" value="InterPro"/>
</dbReference>
<dbReference type="PRINTS" id="PR00705">
    <property type="entry name" value="PAPAIN"/>
</dbReference>
<dbReference type="EMBL" id="JAGTXO010000004">
    <property type="protein sequence ID" value="KAG8468586.1"/>
    <property type="molecule type" value="Genomic_DNA"/>
</dbReference>
<keyword evidence="2" id="KW-1015">Disulfide bond</keyword>
<reference evidence="6" key="1">
    <citation type="submission" date="2021-05" db="EMBL/GenBank/DDBJ databases">
        <title>The genome of the haptophyte Pavlova lutheri (Diacronema luteri, Pavlovales) - a model for lipid biosynthesis in eukaryotic algae.</title>
        <authorList>
            <person name="Hulatt C.J."/>
            <person name="Posewitz M.C."/>
        </authorList>
    </citation>
    <scope>NUCLEOTIDE SEQUENCE</scope>
    <source>
        <strain evidence="6">NIVA-4/92</strain>
    </source>
</reference>
<dbReference type="Pfam" id="PF08246">
    <property type="entry name" value="Inhibitor_I29"/>
    <property type="match status" value="1"/>
</dbReference>
<feature type="domain" description="Cathepsin propeptide inhibitor" evidence="5">
    <location>
        <begin position="20"/>
        <end position="75"/>
    </location>
</feature>
<evidence type="ECO:0000313" key="7">
    <source>
        <dbReference type="Proteomes" id="UP000751190"/>
    </source>
</evidence>
<accession>A0A8J5XTE7</accession>
<dbReference type="SMART" id="SM00848">
    <property type="entry name" value="Inhibitor_I29"/>
    <property type="match status" value="1"/>
</dbReference>
<evidence type="ECO:0000259" key="5">
    <source>
        <dbReference type="SMART" id="SM00848"/>
    </source>
</evidence>
<dbReference type="OMA" id="TCKFQPQ"/>
<dbReference type="PANTHER" id="PTHR12411">
    <property type="entry name" value="CYSTEINE PROTEASE FAMILY C1-RELATED"/>
    <property type="match status" value="1"/>
</dbReference>
<organism evidence="6 7">
    <name type="scientific">Diacronema lutheri</name>
    <name type="common">Unicellular marine alga</name>
    <name type="synonym">Monochrysis lutheri</name>
    <dbReference type="NCBI Taxonomy" id="2081491"/>
    <lineage>
        <taxon>Eukaryota</taxon>
        <taxon>Haptista</taxon>
        <taxon>Haptophyta</taxon>
        <taxon>Pavlovophyceae</taxon>
        <taxon>Pavlovales</taxon>
        <taxon>Pavlovaceae</taxon>
        <taxon>Diacronema</taxon>
    </lineage>
</organism>
<dbReference type="Proteomes" id="UP000751190">
    <property type="component" value="Unassembled WGS sequence"/>
</dbReference>
<evidence type="ECO:0000256" key="2">
    <source>
        <dbReference type="ARBA" id="ARBA00023157"/>
    </source>
</evidence>
<evidence type="ECO:0000256" key="3">
    <source>
        <dbReference type="SAM" id="SignalP"/>
    </source>
</evidence>